<feature type="domain" description="CNH" evidence="8">
    <location>
        <begin position="25"/>
        <end position="293"/>
    </location>
</feature>
<evidence type="ECO:0000256" key="5">
    <source>
        <dbReference type="ARBA" id="ARBA00022927"/>
    </source>
</evidence>
<keyword evidence="10" id="KW-1185">Reference proteome</keyword>
<dbReference type="EMBL" id="CAKKLH010000325">
    <property type="protein sequence ID" value="CAH0112259.1"/>
    <property type="molecule type" value="Genomic_DNA"/>
</dbReference>
<dbReference type="GO" id="GO:0016020">
    <property type="term" value="C:membrane"/>
    <property type="evidence" value="ECO:0007669"/>
    <property type="project" value="TreeGrafter"/>
</dbReference>
<dbReference type="Pfam" id="PF23556">
    <property type="entry name" value="TPR_Vps41"/>
    <property type="match status" value="1"/>
</dbReference>
<protein>
    <recommendedName>
        <fullName evidence="8">CNH domain-containing protein</fullName>
    </recommendedName>
</protein>
<dbReference type="Proteomes" id="UP000789390">
    <property type="component" value="Unassembled WGS sequence"/>
</dbReference>
<evidence type="ECO:0000313" key="9">
    <source>
        <dbReference type="EMBL" id="CAH0112259.1"/>
    </source>
</evidence>
<comment type="caution">
    <text evidence="9">The sequence shown here is derived from an EMBL/GenBank/DDBJ whole genome shotgun (WGS) entry which is preliminary data.</text>
</comment>
<evidence type="ECO:0000313" key="10">
    <source>
        <dbReference type="Proteomes" id="UP000789390"/>
    </source>
</evidence>
<evidence type="ECO:0000256" key="4">
    <source>
        <dbReference type="ARBA" id="ARBA00022490"/>
    </source>
</evidence>
<evidence type="ECO:0000256" key="7">
    <source>
        <dbReference type="PROSITE-ProRule" id="PRU01006"/>
    </source>
</evidence>
<keyword evidence="6" id="KW-0458">Lysosome</keyword>
<dbReference type="PANTHER" id="PTHR12894:SF27">
    <property type="entry name" value="TRANSFORMING GROWTH FACTOR-BETA RECEPTOR-ASSOCIATED PROTEIN 1"/>
    <property type="match status" value="1"/>
</dbReference>
<dbReference type="InterPro" id="IPR001180">
    <property type="entry name" value="CNH_dom"/>
</dbReference>
<comment type="subcellular location">
    <subcellularLocation>
        <location evidence="2">Cytoplasm</location>
    </subcellularLocation>
    <subcellularLocation>
        <location evidence="1">Lysosome</location>
    </subcellularLocation>
</comment>
<organism evidence="9 10">
    <name type="scientific">Daphnia galeata</name>
    <dbReference type="NCBI Taxonomy" id="27404"/>
    <lineage>
        <taxon>Eukaryota</taxon>
        <taxon>Metazoa</taxon>
        <taxon>Ecdysozoa</taxon>
        <taxon>Arthropoda</taxon>
        <taxon>Crustacea</taxon>
        <taxon>Branchiopoda</taxon>
        <taxon>Diplostraca</taxon>
        <taxon>Cladocera</taxon>
        <taxon>Anomopoda</taxon>
        <taxon>Daphniidae</taxon>
        <taxon>Daphnia</taxon>
    </lineage>
</organism>
<dbReference type="SUPFAM" id="SSF50978">
    <property type="entry name" value="WD40 repeat-like"/>
    <property type="match status" value="1"/>
</dbReference>
<evidence type="ECO:0000256" key="2">
    <source>
        <dbReference type="ARBA" id="ARBA00004496"/>
    </source>
</evidence>
<name>A0A8J2WUN8_9CRUS</name>
<keyword evidence="3" id="KW-0813">Transport</keyword>
<reference evidence="9" key="1">
    <citation type="submission" date="2021-11" db="EMBL/GenBank/DDBJ databases">
        <authorList>
            <person name="Schell T."/>
        </authorList>
    </citation>
    <scope>NUCLEOTIDE SEQUENCE</scope>
    <source>
        <strain evidence="9">M5</strain>
    </source>
</reference>
<dbReference type="InterPro" id="IPR032914">
    <property type="entry name" value="Vam6/VPS39/TRAP1"/>
</dbReference>
<dbReference type="InterPro" id="IPR036322">
    <property type="entry name" value="WD40_repeat_dom_sf"/>
</dbReference>
<dbReference type="PROSITE" id="PS50236">
    <property type="entry name" value="CHCR"/>
    <property type="match status" value="1"/>
</dbReference>
<dbReference type="InterPro" id="IPR019453">
    <property type="entry name" value="VPS39/TGFA1_Znf"/>
</dbReference>
<accession>A0A8J2WUN8</accession>
<dbReference type="AlphaFoldDB" id="A0A8J2WUN8"/>
<dbReference type="GO" id="GO:0034058">
    <property type="term" value="P:endosomal vesicle fusion"/>
    <property type="evidence" value="ECO:0007669"/>
    <property type="project" value="TreeGrafter"/>
</dbReference>
<dbReference type="GO" id="GO:0006886">
    <property type="term" value="P:intracellular protein transport"/>
    <property type="evidence" value="ECO:0007669"/>
    <property type="project" value="UniProtKB-UniRule"/>
</dbReference>
<dbReference type="InterPro" id="IPR000547">
    <property type="entry name" value="Clathrin_H-chain/VPS_repeat"/>
</dbReference>
<sequence>MSVQAFDIIFAGNLPNLFIDRSPSTTNITCLEICGDFLYLGCKEGNLLRCSFKKSTTPPEQTVTITKATHCYSTNTTIVQMKAISALTQLLVLSNETLTVLDLKTLALVRTLKFKSITSFHLNENPLNEDPFTVEICAGSKKKILYIHLSEEHVKVVKEVSTSLTPSTLVMDGAHICFAMGFEYCMLDILSGEIQQLFAIDNPQQPLIIHRVSKGEFLLSGPGGLGVFVLSQGFSDKPPINFSSQVSALAFHHPYIIAVCRQGICFYSIIDQQCKQTIAIDNVRSIVNGDGRVFASTLIDLFALLPISWETQLEKLLADGRIEEALVLAANAHISSNDREQHQRMLKDLEHKVALQRFSSGRFLDAMEMFETCNIDPRKVISLDLEQIFPDEEIRNKSVLFFLDFLQRWRLKSLAPDQRMAVDLALLKYLARNDDQGVQLMDFIVDCQAESSETCDCLKTFQRFHCLATYYTSKQKWEEAFCIWDRLMKSDIEDIHFLGHSHVAEQLMKCGDISLIWRFSGEILKRDEEMGAKIFTSERLTAVKHRAVIDYLRNYPKSLKIFLEFLIEKKIEEELVHTQLAIMYIDEINRSDLNRNSPGHRMTINKLRSLLRTSQNLELVKLLEILDTPCFPHEHAIVCGRLGQHSAAINTFINYLKDFDAAEEYCACVDDPKAWNALLAACVTEVHVHMFDRVADLLRRRPHQFDVPTALLCLPDSTKFNVIAPFINFAIREALHEKRMKTVEKALHQMDNLSNKYELKILETGSFTIQPSSYCCVCKKRFVVTDGFVRYPNGVLTHSKCAANRYVCPLTGHFFQFGIQ</sequence>
<proteinExistence type="predicted"/>
<gene>
    <name evidence="9" type="ORF">DGAL_LOCUS15974</name>
</gene>
<keyword evidence="5" id="KW-0653">Protein transport</keyword>
<dbReference type="PANTHER" id="PTHR12894">
    <property type="entry name" value="CNH DOMAIN CONTAINING"/>
    <property type="match status" value="1"/>
</dbReference>
<keyword evidence="4" id="KW-0963">Cytoplasm</keyword>
<dbReference type="OrthoDB" id="8169718at2759"/>
<evidence type="ECO:0000256" key="6">
    <source>
        <dbReference type="ARBA" id="ARBA00023228"/>
    </source>
</evidence>
<dbReference type="PROSITE" id="PS50219">
    <property type="entry name" value="CNH"/>
    <property type="match status" value="1"/>
</dbReference>
<dbReference type="Pfam" id="PF10367">
    <property type="entry name" value="zf-Vps39_C"/>
    <property type="match status" value="1"/>
</dbReference>
<dbReference type="Pfam" id="PF00780">
    <property type="entry name" value="CNH"/>
    <property type="match status" value="1"/>
</dbReference>
<evidence type="ECO:0000259" key="8">
    <source>
        <dbReference type="PROSITE" id="PS50219"/>
    </source>
</evidence>
<evidence type="ECO:0000256" key="1">
    <source>
        <dbReference type="ARBA" id="ARBA00004371"/>
    </source>
</evidence>
<dbReference type="GO" id="GO:0005764">
    <property type="term" value="C:lysosome"/>
    <property type="evidence" value="ECO:0007669"/>
    <property type="project" value="UniProtKB-SubCell"/>
</dbReference>
<feature type="repeat" description="CHCR" evidence="7">
    <location>
        <begin position="533"/>
        <end position="691"/>
    </location>
</feature>
<dbReference type="GO" id="GO:0006914">
    <property type="term" value="P:autophagy"/>
    <property type="evidence" value="ECO:0007669"/>
    <property type="project" value="TreeGrafter"/>
</dbReference>
<evidence type="ECO:0000256" key="3">
    <source>
        <dbReference type="ARBA" id="ARBA00022448"/>
    </source>
</evidence>